<feature type="region of interest" description="Disordered" evidence="1">
    <location>
        <begin position="423"/>
        <end position="472"/>
    </location>
</feature>
<feature type="compositionally biased region" description="Polar residues" evidence="1">
    <location>
        <begin position="121"/>
        <end position="132"/>
    </location>
</feature>
<evidence type="ECO:0000256" key="1">
    <source>
        <dbReference type="SAM" id="MobiDB-lite"/>
    </source>
</evidence>
<feature type="region of interest" description="Disordered" evidence="1">
    <location>
        <begin position="384"/>
        <end position="407"/>
    </location>
</feature>
<keyword evidence="3" id="KW-1185">Reference proteome</keyword>
<organism evidence="2 3">
    <name type="scientific">Wolfiporia cocos (strain MD-104)</name>
    <name type="common">Brown rot fungus</name>
    <dbReference type="NCBI Taxonomy" id="742152"/>
    <lineage>
        <taxon>Eukaryota</taxon>
        <taxon>Fungi</taxon>
        <taxon>Dikarya</taxon>
        <taxon>Basidiomycota</taxon>
        <taxon>Agaricomycotina</taxon>
        <taxon>Agaricomycetes</taxon>
        <taxon>Polyporales</taxon>
        <taxon>Phaeolaceae</taxon>
        <taxon>Wolfiporia</taxon>
    </lineage>
</organism>
<dbReference type="OMA" id="EWARSWD"/>
<sequence length="557" mass="58011">MSAPASPSSSPSLSPTRARRLSARRGSVSASDPWGAHASINNHPSRATSSRLTIVRVPPNGDDDAQQRRHRRHGSNASIGSTASSVGRGEGSRMSFAFTSFSQQPSAGGSSPTSSPRMRPQSPNLVRRTSGSFSGGKLSPEQLLDVARQSCNPRSSFSSGTGGSPVAPFAPAPLVSFTPLADEIFLPFVDRPAEVAQLVAAPPTAKLFALLAQTFPADARVPAGTESAASLLARDPRQWTYAELAFWMQAVDRDAADDVAWATKARACIMAKSELIWARVKGALGVPPELDVDEEELAAFASELPSAIDTDTDTEEEQQPAPSAPEGEHYPVSEPPSPLVAAGPAPPGSELADELAIEPVFAGSSAFPPTSSALDPSEKHELCELREEDEEDEASGAAGGAAGTHEDEPEVLGLRFLTSPASPAAAGYAASPGGSPPSMPLGSPTRSRAPSHGAHDPHDAYDALHERGPGHPLFPSSFAHLSLAPTLRNRNGRAQSLWNPPPLAFGSPNAVRGGVQHAHSAAGGYRPFAHDWAHAYDPARHEYAVASSAGSVSGIEV</sequence>
<dbReference type="Proteomes" id="UP000218811">
    <property type="component" value="Unassembled WGS sequence"/>
</dbReference>
<proteinExistence type="predicted"/>
<feature type="compositionally biased region" description="Polar residues" evidence="1">
    <location>
        <begin position="75"/>
        <end position="85"/>
    </location>
</feature>
<protein>
    <submittedName>
        <fullName evidence="2">Uncharacterized protein</fullName>
    </submittedName>
</protein>
<feature type="region of interest" description="Disordered" evidence="1">
    <location>
        <begin position="307"/>
        <end position="350"/>
    </location>
</feature>
<evidence type="ECO:0000313" key="2">
    <source>
        <dbReference type="EMBL" id="PCH44419.1"/>
    </source>
</evidence>
<feature type="compositionally biased region" description="Low complexity" evidence="1">
    <location>
        <begin position="423"/>
        <end position="433"/>
    </location>
</feature>
<dbReference type="AlphaFoldDB" id="A0A2H3JZU8"/>
<gene>
    <name evidence="2" type="ORF">WOLCODRAFT_138996</name>
</gene>
<feature type="region of interest" description="Disordered" evidence="1">
    <location>
        <begin position="1"/>
        <end position="139"/>
    </location>
</feature>
<feature type="compositionally biased region" description="Polar residues" evidence="1">
    <location>
        <begin position="39"/>
        <end position="52"/>
    </location>
</feature>
<name>A0A2H3JZU8_WOLCO</name>
<feature type="compositionally biased region" description="Basic and acidic residues" evidence="1">
    <location>
        <begin position="453"/>
        <end position="469"/>
    </location>
</feature>
<reference evidence="2 3" key="1">
    <citation type="journal article" date="2012" name="Science">
        <title>The Paleozoic origin of enzymatic lignin decomposition reconstructed from 31 fungal genomes.</title>
        <authorList>
            <person name="Floudas D."/>
            <person name="Binder M."/>
            <person name="Riley R."/>
            <person name="Barry K."/>
            <person name="Blanchette R.A."/>
            <person name="Henrissat B."/>
            <person name="Martinez A.T."/>
            <person name="Otillar R."/>
            <person name="Spatafora J.W."/>
            <person name="Yadav J.S."/>
            <person name="Aerts A."/>
            <person name="Benoit I."/>
            <person name="Boyd A."/>
            <person name="Carlson A."/>
            <person name="Copeland A."/>
            <person name="Coutinho P.M."/>
            <person name="de Vries R.P."/>
            <person name="Ferreira P."/>
            <person name="Findley K."/>
            <person name="Foster B."/>
            <person name="Gaskell J."/>
            <person name="Glotzer D."/>
            <person name="Gorecki P."/>
            <person name="Heitman J."/>
            <person name="Hesse C."/>
            <person name="Hori C."/>
            <person name="Igarashi K."/>
            <person name="Jurgens J.A."/>
            <person name="Kallen N."/>
            <person name="Kersten P."/>
            <person name="Kohler A."/>
            <person name="Kuees U."/>
            <person name="Kumar T.K.A."/>
            <person name="Kuo A."/>
            <person name="LaButti K."/>
            <person name="Larrondo L.F."/>
            <person name="Lindquist E."/>
            <person name="Ling A."/>
            <person name="Lombard V."/>
            <person name="Lucas S."/>
            <person name="Lundell T."/>
            <person name="Martin R."/>
            <person name="McLaughlin D.J."/>
            <person name="Morgenstern I."/>
            <person name="Morin E."/>
            <person name="Murat C."/>
            <person name="Nagy L.G."/>
            <person name="Nolan M."/>
            <person name="Ohm R.A."/>
            <person name="Patyshakuliyeva A."/>
            <person name="Rokas A."/>
            <person name="Ruiz-Duenas F.J."/>
            <person name="Sabat G."/>
            <person name="Salamov A."/>
            <person name="Samejima M."/>
            <person name="Schmutz J."/>
            <person name="Slot J.C."/>
            <person name="St John F."/>
            <person name="Stenlid J."/>
            <person name="Sun H."/>
            <person name="Sun S."/>
            <person name="Syed K."/>
            <person name="Tsang A."/>
            <person name="Wiebenga A."/>
            <person name="Young D."/>
            <person name="Pisabarro A."/>
            <person name="Eastwood D.C."/>
            <person name="Martin F."/>
            <person name="Cullen D."/>
            <person name="Grigoriev I.V."/>
            <person name="Hibbett D.S."/>
        </authorList>
    </citation>
    <scope>NUCLEOTIDE SEQUENCE [LARGE SCALE GENOMIC DNA]</scope>
    <source>
        <strain evidence="2 3">MD-104</strain>
    </source>
</reference>
<accession>A0A2H3JZU8</accession>
<dbReference type="EMBL" id="KB468157">
    <property type="protein sequence ID" value="PCH44419.1"/>
    <property type="molecule type" value="Genomic_DNA"/>
</dbReference>
<dbReference type="OrthoDB" id="2591449at2759"/>
<evidence type="ECO:0000313" key="3">
    <source>
        <dbReference type="Proteomes" id="UP000218811"/>
    </source>
</evidence>
<feature type="compositionally biased region" description="Low complexity" evidence="1">
    <location>
        <begin position="1"/>
        <end position="16"/>
    </location>
</feature>
<feature type="compositionally biased region" description="Low complexity" evidence="1">
    <location>
        <begin position="100"/>
        <end position="116"/>
    </location>
</feature>
<dbReference type="STRING" id="742152.A0A2H3JZU8"/>